<feature type="compositionally biased region" description="Acidic residues" evidence="1">
    <location>
        <begin position="113"/>
        <end position="134"/>
    </location>
</feature>
<feature type="region of interest" description="Disordered" evidence="1">
    <location>
        <begin position="89"/>
        <end position="134"/>
    </location>
</feature>
<dbReference type="InterPro" id="IPR023123">
    <property type="entry name" value="Tubulin_C"/>
</dbReference>
<comment type="caution">
    <text evidence="2">The sequence shown here is derived from an EMBL/GenBank/DDBJ whole genome shotgun (WGS) entry which is preliminary data.</text>
</comment>
<dbReference type="Proteomes" id="UP000266841">
    <property type="component" value="Unassembled WGS sequence"/>
</dbReference>
<gene>
    <name evidence="2" type="ORF">THAOC_14398</name>
</gene>
<dbReference type="Gene3D" id="1.10.287.600">
    <property type="entry name" value="Helix hairpin bin"/>
    <property type="match status" value="1"/>
</dbReference>
<feature type="compositionally biased region" description="Basic and acidic residues" evidence="1">
    <location>
        <begin position="89"/>
        <end position="112"/>
    </location>
</feature>
<accession>K0SUW1</accession>
<evidence type="ECO:0000256" key="1">
    <source>
        <dbReference type="SAM" id="MobiDB-lite"/>
    </source>
</evidence>
<proteinExistence type="predicted"/>
<name>K0SUW1_THAOC</name>
<dbReference type="EMBL" id="AGNL01016808">
    <property type="protein sequence ID" value="EJK64826.1"/>
    <property type="molecule type" value="Genomic_DNA"/>
</dbReference>
<sequence>AERWRAFASDYCDLSLASTPVLTPVPASARLVRPRGVKLEPEDRSHTAKKDRAPTLMDDAIAVAAEVKEPEPPVEADDHDAKDRSLTLRYGREGMEEREFSEARGDLAALEKDYEEDGTETAEGEGEEDFDDEY</sequence>
<dbReference type="AlphaFoldDB" id="K0SUW1"/>
<feature type="non-terminal residue" evidence="2">
    <location>
        <position position="1"/>
    </location>
</feature>
<organism evidence="2 3">
    <name type="scientific">Thalassiosira oceanica</name>
    <name type="common">Marine diatom</name>
    <dbReference type="NCBI Taxonomy" id="159749"/>
    <lineage>
        <taxon>Eukaryota</taxon>
        <taxon>Sar</taxon>
        <taxon>Stramenopiles</taxon>
        <taxon>Ochrophyta</taxon>
        <taxon>Bacillariophyta</taxon>
        <taxon>Coscinodiscophyceae</taxon>
        <taxon>Thalassiosirophycidae</taxon>
        <taxon>Thalassiosirales</taxon>
        <taxon>Thalassiosiraceae</taxon>
        <taxon>Thalassiosira</taxon>
    </lineage>
</organism>
<evidence type="ECO:0000313" key="2">
    <source>
        <dbReference type="EMBL" id="EJK64826.1"/>
    </source>
</evidence>
<protein>
    <submittedName>
        <fullName evidence="2">Uncharacterized protein</fullName>
    </submittedName>
</protein>
<evidence type="ECO:0000313" key="3">
    <source>
        <dbReference type="Proteomes" id="UP000266841"/>
    </source>
</evidence>
<keyword evidence="3" id="KW-1185">Reference proteome</keyword>
<reference evidence="2 3" key="1">
    <citation type="journal article" date="2012" name="Genome Biol.">
        <title>Genome and low-iron response of an oceanic diatom adapted to chronic iron limitation.</title>
        <authorList>
            <person name="Lommer M."/>
            <person name="Specht M."/>
            <person name="Roy A.S."/>
            <person name="Kraemer L."/>
            <person name="Andreson R."/>
            <person name="Gutowska M.A."/>
            <person name="Wolf J."/>
            <person name="Bergner S.V."/>
            <person name="Schilhabel M.B."/>
            <person name="Klostermeier U.C."/>
            <person name="Beiko R.G."/>
            <person name="Rosenstiel P."/>
            <person name="Hippler M."/>
            <person name="Laroche J."/>
        </authorList>
    </citation>
    <scope>NUCLEOTIDE SEQUENCE [LARGE SCALE GENOMIC DNA]</scope>
    <source>
        <strain evidence="2 3">CCMP1005</strain>
    </source>
</reference>